<reference evidence="1" key="1">
    <citation type="submission" date="2019-06" db="EMBL/GenBank/DDBJ databases">
        <authorList>
            <person name="Zheng W."/>
        </authorList>
    </citation>
    <scope>NUCLEOTIDE SEQUENCE</scope>
    <source>
        <strain evidence="1">QDHG01</strain>
    </source>
</reference>
<comment type="caution">
    <text evidence="1">The sequence shown here is derived from an EMBL/GenBank/DDBJ whole genome shotgun (WGS) entry which is preliminary data.</text>
</comment>
<name>A0A8J8SXV4_HALGN</name>
<evidence type="ECO:0000313" key="1">
    <source>
        <dbReference type="EMBL" id="TNV74283.1"/>
    </source>
</evidence>
<evidence type="ECO:0000313" key="2">
    <source>
        <dbReference type="Proteomes" id="UP000785679"/>
    </source>
</evidence>
<dbReference type="OrthoDB" id="301864at2759"/>
<dbReference type="EMBL" id="RRYP01017188">
    <property type="protein sequence ID" value="TNV74283.1"/>
    <property type="molecule type" value="Genomic_DNA"/>
</dbReference>
<dbReference type="AlphaFoldDB" id="A0A8J8SXV4"/>
<gene>
    <name evidence="1" type="ORF">FGO68_gene15333</name>
</gene>
<accession>A0A8J8SXV4</accession>
<dbReference type="Proteomes" id="UP000785679">
    <property type="component" value="Unassembled WGS sequence"/>
</dbReference>
<proteinExistence type="predicted"/>
<keyword evidence="2" id="KW-1185">Reference proteome</keyword>
<protein>
    <submittedName>
        <fullName evidence="1">Uncharacterized protein</fullName>
    </submittedName>
</protein>
<organism evidence="1 2">
    <name type="scientific">Halteria grandinella</name>
    <dbReference type="NCBI Taxonomy" id="5974"/>
    <lineage>
        <taxon>Eukaryota</taxon>
        <taxon>Sar</taxon>
        <taxon>Alveolata</taxon>
        <taxon>Ciliophora</taxon>
        <taxon>Intramacronucleata</taxon>
        <taxon>Spirotrichea</taxon>
        <taxon>Stichotrichia</taxon>
        <taxon>Sporadotrichida</taxon>
        <taxon>Halteriidae</taxon>
        <taxon>Halteria</taxon>
    </lineage>
</organism>
<sequence>MKYLIFQKIVKPAAPAELITKTQPDEDSEVEDFKLEIEMKYQCQSNYRYKTCKVNQTFKFPKENDDTSSDESLQSLEGVTTYNLNCNNLDRLTDATQPYFMKALNERLSKLTDLIEEEETSTKNKQFNYAPPVLKSSRFMIFVRQIVENERNQLLKYIDNQAY</sequence>